<keyword evidence="7" id="KW-0175">Coiled coil</keyword>
<dbReference type="Gene3D" id="3.30.450.20">
    <property type="entry name" value="PAS domain"/>
    <property type="match status" value="2"/>
</dbReference>
<dbReference type="KEGG" id="dgg:DGI_1244"/>
<evidence type="ECO:0000259" key="8">
    <source>
        <dbReference type="PROSITE" id="PS50112"/>
    </source>
</evidence>
<feature type="domain" description="PAS" evidence="8">
    <location>
        <begin position="855"/>
        <end position="898"/>
    </location>
</feature>
<evidence type="ECO:0000313" key="13">
    <source>
        <dbReference type="Proteomes" id="UP000016587"/>
    </source>
</evidence>
<dbReference type="GO" id="GO:0032259">
    <property type="term" value="P:methylation"/>
    <property type="evidence" value="ECO:0007669"/>
    <property type="project" value="UniProtKB-KW"/>
</dbReference>
<keyword evidence="13" id="KW-1185">Reference proteome</keyword>
<evidence type="ECO:0000259" key="10">
    <source>
        <dbReference type="PROSITE" id="PS50122"/>
    </source>
</evidence>
<evidence type="ECO:0000256" key="1">
    <source>
        <dbReference type="ARBA" id="ARBA00001541"/>
    </source>
</evidence>
<feature type="coiled-coil region" evidence="7">
    <location>
        <begin position="663"/>
        <end position="732"/>
    </location>
</feature>
<dbReference type="PRINTS" id="PR00996">
    <property type="entry name" value="CHERMTFRASE"/>
</dbReference>
<dbReference type="Gene3D" id="3.40.50.150">
    <property type="entry name" value="Vaccinia Virus protein VP39"/>
    <property type="match status" value="1"/>
</dbReference>
<dbReference type="InterPro" id="IPR000780">
    <property type="entry name" value="CheR_MeTrfase"/>
</dbReference>
<dbReference type="PANTHER" id="PTHR24422">
    <property type="entry name" value="CHEMOTAXIS PROTEIN METHYLTRANSFERASE"/>
    <property type="match status" value="1"/>
</dbReference>
<evidence type="ECO:0000256" key="4">
    <source>
        <dbReference type="ARBA" id="ARBA00022679"/>
    </source>
</evidence>
<dbReference type="SUPFAM" id="SSF52738">
    <property type="entry name" value="Methylesterase CheB, C-terminal domain"/>
    <property type="match status" value="1"/>
</dbReference>
<dbReference type="PROSITE" id="PS50113">
    <property type="entry name" value="PAC"/>
    <property type="match status" value="1"/>
</dbReference>
<dbReference type="STRING" id="1121448.DGI_1244"/>
<keyword evidence="3 12" id="KW-0489">Methyltransferase</keyword>
<dbReference type="SUPFAM" id="SSF47757">
    <property type="entry name" value="Chemotaxis receptor methyltransferase CheR, N-terminal domain"/>
    <property type="match status" value="1"/>
</dbReference>
<dbReference type="Proteomes" id="UP000016587">
    <property type="component" value="Chromosome"/>
</dbReference>
<feature type="domain" description="CheB-type methylesterase" evidence="10">
    <location>
        <begin position="19"/>
        <end position="203"/>
    </location>
</feature>
<dbReference type="HOGENOM" id="CLU_000892_0_2_7"/>
<feature type="active site" evidence="6">
    <location>
        <position position="145"/>
    </location>
</feature>
<dbReference type="InterPro" id="IPR036804">
    <property type="entry name" value="CheR_N_sf"/>
</dbReference>
<dbReference type="PANTHER" id="PTHR24422:SF27">
    <property type="entry name" value="PROTEIN-GLUTAMATE O-METHYLTRANSFERASE"/>
    <property type="match status" value="1"/>
</dbReference>
<dbReference type="PATRIC" id="fig|1121448.10.peg.1239"/>
<dbReference type="GO" id="GO:0008983">
    <property type="term" value="F:protein-glutamate O-methyltransferase activity"/>
    <property type="evidence" value="ECO:0007669"/>
    <property type="project" value="UniProtKB-EC"/>
</dbReference>
<dbReference type="InterPro" id="IPR000014">
    <property type="entry name" value="PAS"/>
</dbReference>
<dbReference type="InterPro" id="IPR035965">
    <property type="entry name" value="PAS-like_dom_sf"/>
</dbReference>
<evidence type="ECO:0000256" key="3">
    <source>
        <dbReference type="ARBA" id="ARBA00022603"/>
    </source>
</evidence>
<dbReference type="GO" id="GO:0000156">
    <property type="term" value="F:phosphorelay response regulator activity"/>
    <property type="evidence" value="ECO:0007669"/>
    <property type="project" value="InterPro"/>
</dbReference>
<evidence type="ECO:0000256" key="5">
    <source>
        <dbReference type="ARBA" id="ARBA00022691"/>
    </source>
</evidence>
<dbReference type="CDD" id="cd16434">
    <property type="entry name" value="CheB-CheR_fusion"/>
    <property type="match status" value="1"/>
</dbReference>
<dbReference type="PROSITE" id="PS50123">
    <property type="entry name" value="CHER"/>
    <property type="match status" value="1"/>
</dbReference>
<dbReference type="SUPFAM" id="SSF53335">
    <property type="entry name" value="S-adenosyl-L-methionine-dependent methyltransferases"/>
    <property type="match status" value="1"/>
</dbReference>
<dbReference type="GO" id="GO:0005737">
    <property type="term" value="C:cytoplasm"/>
    <property type="evidence" value="ECO:0007669"/>
    <property type="project" value="InterPro"/>
</dbReference>
<dbReference type="Pfam" id="PF13596">
    <property type="entry name" value="PAS_10"/>
    <property type="match status" value="1"/>
</dbReference>
<dbReference type="eggNOG" id="COG1352">
    <property type="taxonomic scope" value="Bacteria"/>
</dbReference>
<name>T2GA09_MEGG1</name>
<dbReference type="PROSITE" id="PS50112">
    <property type="entry name" value="PAS"/>
    <property type="match status" value="1"/>
</dbReference>
<evidence type="ECO:0000259" key="9">
    <source>
        <dbReference type="PROSITE" id="PS50113"/>
    </source>
</evidence>
<dbReference type="Pfam" id="PF01339">
    <property type="entry name" value="CheB_methylest"/>
    <property type="match status" value="1"/>
</dbReference>
<evidence type="ECO:0000313" key="12">
    <source>
        <dbReference type="EMBL" id="AGW13098.1"/>
    </source>
</evidence>
<dbReference type="Gene3D" id="3.40.50.180">
    <property type="entry name" value="Methylesterase CheB, C-terminal domain"/>
    <property type="match status" value="1"/>
</dbReference>
<feature type="domain" description="PAC" evidence="9">
    <location>
        <begin position="802"/>
        <end position="854"/>
    </location>
</feature>
<keyword evidence="6" id="KW-0378">Hydrolase</keyword>
<dbReference type="Pfam" id="PF13188">
    <property type="entry name" value="PAS_8"/>
    <property type="match status" value="1"/>
</dbReference>
<dbReference type="eggNOG" id="COG2201">
    <property type="taxonomic scope" value="Bacteria"/>
</dbReference>
<dbReference type="AlphaFoldDB" id="T2GA09"/>
<dbReference type="PROSITE" id="PS50122">
    <property type="entry name" value="CHEB"/>
    <property type="match status" value="1"/>
</dbReference>
<dbReference type="InterPro" id="IPR000700">
    <property type="entry name" value="PAS-assoc_C"/>
</dbReference>
<feature type="active site" evidence="6">
    <location>
        <position position="52"/>
    </location>
</feature>
<reference evidence="13" key="2">
    <citation type="submission" date="2013-07" db="EMBL/GenBank/DDBJ databases">
        <authorList>
            <person name="Morais-Silva F.O."/>
            <person name="Rezende A.M."/>
            <person name="Pimentel C."/>
            <person name="Resende D.M."/>
            <person name="Santos C.I."/>
            <person name="Clemente C."/>
            <person name="de Oliveira L.M."/>
            <person name="da Silva S.M."/>
            <person name="Costa D.A."/>
            <person name="Varela-Raposo A."/>
            <person name="Horacio E.C.A."/>
            <person name="Matos M."/>
            <person name="Flores O."/>
            <person name="Ruiz J.C."/>
            <person name="Rodrigues-Pousada C."/>
        </authorList>
    </citation>
    <scope>NUCLEOTIDE SEQUENCE [LARGE SCALE GENOMIC DNA]</scope>
    <source>
        <strain evidence="13">ATCC 19364 / DSM 1382 / NCIMB 9332 / VKM B-1759</strain>
    </source>
</reference>
<organism evidence="12 13">
    <name type="scientific">Megalodesulfovibrio gigas (strain ATCC 19364 / DSM 1382 / NCIMB 9332 / VKM B-1759)</name>
    <name type="common">Desulfovibrio gigas</name>
    <dbReference type="NCBI Taxonomy" id="1121448"/>
    <lineage>
        <taxon>Bacteria</taxon>
        <taxon>Pseudomonadati</taxon>
        <taxon>Thermodesulfobacteriota</taxon>
        <taxon>Desulfovibrionia</taxon>
        <taxon>Desulfovibrionales</taxon>
        <taxon>Desulfovibrionaceae</taxon>
        <taxon>Megalodesulfovibrio</taxon>
    </lineage>
</organism>
<sequence>MLIGGRARSRRDEHGPCYIVGIGASAGGLEALQSFFASMPTDTGLAFIVVQHLSPDYKSLMVELLSKYTDMAVLRVEDDGMAIEPNSVYLIPPKKNMIVVGGKLYLSEQPERHALNLPIDVFLRSLAEDQKEHAIAVILSGTGSDGTRGVRAVKEEGGTIFVQDEASAKFNGMPKSAINTGLADYILPPEEMPAALVNFIRHPFVANPPHAGEEPLDYDAEDSFSRLFQLLQKKTKVDFTHYKPATVIRRIERRMGIVQVHSLDDYVAYIVKNPPEVLALFKDLLIGVTKFFREPDAWAVLRSQVMPQLFQDAKEEGRDAVRVWVAGCSTGEEAYTAAMLLQDCKEELDSTLDIKVFATDIDRSALEIAGLGIYPESIVADVDVTFLSRFFEKRPNGYQVKRSVRELVVFALQNLVKDPPFTKVSLICCRNLLIYLQPVVQKRVLSIFNYSLHPRGALFLGISETVGDLEDAFRALDSRNRVYQHTGKGVLPLKGSLAMMAAPDLAARMPRQASTDAWPHKRSEMHEKYYHEIIGKLVSTLLVVNEERELVQTFGNSKEFLEFPVGNVHLDLLGMLPRELSLAVSSALHNVRKELKPCEYLGVRVKNGSEVRLVDVRVDWLQANKAGGKYFLVLLAETARQPDEASQRPLTTAESDALYAQRIQDLEQEVQFTRENLQATIEELQTSNEELQASNEELLAANEELQSTNEELQSVNEELNTVNAEYQAKNIELTKVNMDLKNLMESTELATLFLDKGLRIRRFTPAMARTVNILAQDVGRPVSDLAVPLINLYLAETHRVLAAGEVVERQVEEGNRQFLLRMLPFINERNEIDGVVLTLLDVSAQKEVERALKNQIKIIETILESSPAAQLMVDVEGNITYANKGAEDILLLDKKALLRSNLHSGRLSLTDLDGRPLMRDYGPVASIVDTAAPLPKFVVRYMHDGMEYYINISGNPILGEAGQVEGAVLKLMEIGRHSRTSAI</sequence>
<dbReference type="GO" id="GO:0006935">
    <property type="term" value="P:chemotaxis"/>
    <property type="evidence" value="ECO:0007669"/>
    <property type="project" value="UniProtKB-UniRule"/>
</dbReference>
<dbReference type="SUPFAM" id="SSF55785">
    <property type="entry name" value="PYP-like sensor domain (PAS domain)"/>
    <property type="match status" value="2"/>
</dbReference>
<gene>
    <name evidence="12" type="ORF">DGI_1244</name>
</gene>
<evidence type="ECO:0000259" key="11">
    <source>
        <dbReference type="PROSITE" id="PS50123"/>
    </source>
</evidence>
<dbReference type="GO" id="GO:0008984">
    <property type="term" value="F:protein-glutamate methylesterase activity"/>
    <property type="evidence" value="ECO:0007669"/>
    <property type="project" value="InterPro"/>
</dbReference>
<keyword evidence="6" id="KW-0145">Chemotaxis</keyword>
<proteinExistence type="predicted"/>
<dbReference type="InterPro" id="IPR022642">
    <property type="entry name" value="CheR_C"/>
</dbReference>
<accession>T2GA09</accession>
<evidence type="ECO:0000256" key="2">
    <source>
        <dbReference type="ARBA" id="ARBA00012534"/>
    </source>
</evidence>
<keyword evidence="5" id="KW-0949">S-adenosyl-L-methionine</keyword>
<evidence type="ECO:0000256" key="6">
    <source>
        <dbReference type="PROSITE-ProRule" id="PRU00050"/>
    </source>
</evidence>
<dbReference type="InterPro" id="IPR022641">
    <property type="entry name" value="CheR_N"/>
</dbReference>
<feature type="active site" evidence="6">
    <location>
        <position position="25"/>
    </location>
</feature>
<keyword evidence="4 12" id="KW-0808">Transferase</keyword>
<reference evidence="12 13" key="1">
    <citation type="journal article" date="2013" name="J. Bacteriol.">
        <title>Roles of HynAB and Ech, the only two hydrogenases found in the model sulfate reducer Desulfovibrio gigas.</title>
        <authorList>
            <person name="Morais-Silva F.O."/>
            <person name="Santos C.I."/>
            <person name="Rodrigues R."/>
            <person name="Pereira I.A."/>
            <person name="Rodrigues-Pousada C."/>
        </authorList>
    </citation>
    <scope>NUCLEOTIDE SEQUENCE [LARGE SCALE GENOMIC DNA]</scope>
    <source>
        <strain evidence="13">ATCC 19364 / DSM 1382 / NCIMB 9332 / VKM B-1759</strain>
    </source>
</reference>
<dbReference type="EC" id="2.1.1.80" evidence="2"/>
<dbReference type="InterPro" id="IPR000673">
    <property type="entry name" value="Sig_transdc_resp-reg_Me-estase"/>
</dbReference>
<dbReference type="Pfam" id="PF01739">
    <property type="entry name" value="CheR"/>
    <property type="match status" value="1"/>
</dbReference>
<dbReference type="Gene3D" id="1.10.155.10">
    <property type="entry name" value="Chemotaxis receptor methyltransferase CheR, N-terminal domain"/>
    <property type="match status" value="1"/>
</dbReference>
<feature type="domain" description="CheR-type methyltransferase" evidence="11">
    <location>
        <begin position="220"/>
        <end position="489"/>
    </location>
</feature>
<dbReference type="InterPro" id="IPR035909">
    <property type="entry name" value="CheB_C"/>
</dbReference>
<comment type="catalytic activity">
    <reaction evidence="1">
        <text>L-glutamyl-[protein] + S-adenosyl-L-methionine = [protein]-L-glutamate 5-O-methyl ester + S-adenosyl-L-homocysteine</text>
        <dbReference type="Rhea" id="RHEA:24452"/>
        <dbReference type="Rhea" id="RHEA-COMP:10208"/>
        <dbReference type="Rhea" id="RHEA-COMP:10311"/>
        <dbReference type="ChEBI" id="CHEBI:29973"/>
        <dbReference type="ChEBI" id="CHEBI:57856"/>
        <dbReference type="ChEBI" id="CHEBI:59789"/>
        <dbReference type="ChEBI" id="CHEBI:82795"/>
        <dbReference type="EC" id="2.1.1.80"/>
    </reaction>
</comment>
<dbReference type="Pfam" id="PF03705">
    <property type="entry name" value="CheR_N"/>
    <property type="match status" value="1"/>
</dbReference>
<evidence type="ECO:0000256" key="7">
    <source>
        <dbReference type="SAM" id="Coils"/>
    </source>
</evidence>
<dbReference type="SMART" id="SM00138">
    <property type="entry name" value="MeTrc"/>
    <property type="match status" value="1"/>
</dbReference>
<dbReference type="EMBL" id="CP006585">
    <property type="protein sequence ID" value="AGW13098.1"/>
    <property type="molecule type" value="Genomic_DNA"/>
</dbReference>
<protein>
    <recommendedName>
        <fullName evidence="2">protein-glutamate O-methyltransferase</fullName>
        <ecNumber evidence="2">2.1.1.80</ecNumber>
    </recommendedName>
</protein>
<dbReference type="InterPro" id="IPR050903">
    <property type="entry name" value="Bact_Chemotaxis_MeTrfase"/>
</dbReference>
<dbReference type="InterPro" id="IPR029063">
    <property type="entry name" value="SAM-dependent_MTases_sf"/>
</dbReference>